<dbReference type="PANTHER" id="PTHR33495:SF2">
    <property type="entry name" value="ANTI-SIGMA FACTOR ANTAGONIST TM_1081-RELATED"/>
    <property type="match status" value="1"/>
</dbReference>
<evidence type="ECO:0000313" key="2">
    <source>
        <dbReference type="EMBL" id="PPK68995.1"/>
    </source>
</evidence>
<dbReference type="RefSeq" id="WP_181043412.1">
    <property type="nucleotide sequence ID" value="NZ_CP154825.1"/>
</dbReference>
<name>A0A2S6GUS4_9PSEU</name>
<organism evidence="2 3">
    <name type="scientific">Actinokineospora auranticolor</name>
    <dbReference type="NCBI Taxonomy" id="155976"/>
    <lineage>
        <taxon>Bacteria</taxon>
        <taxon>Bacillati</taxon>
        <taxon>Actinomycetota</taxon>
        <taxon>Actinomycetes</taxon>
        <taxon>Pseudonocardiales</taxon>
        <taxon>Pseudonocardiaceae</taxon>
        <taxon>Actinokineospora</taxon>
    </lineage>
</organism>
<reference evidence="2 3" key="1">
    <citation type="submission" date="2018-02" db="EMBL/GenBank/DDBJ databases">
        <title>Genomic Encyclopedia of Archaeal and Bacterial Type Strains, Phase II (KMG-II): from individual species to whole genera.</title>
        <authorList>
            <person name="Goeker M."/>
        </authorList>
    </citation>
    <scope>NUCLEOTIDE SEQUENCE [LARGE SCALE GENOMIC DNA]</scope>
    <source>
        <strain evidence="2 3">YU 961-1</strain>
    </source>
</reference>
<dbReference type="CDD" id="cd07043">
    <property type="entry name" value="STAS_anti-anti-sigma_factors"/>
    <property type="match status" value="1"/>
</dbReference>
<protein>
    <submittedName>
        <fullName evidence="2">Anti-anti-sigma factor</fullName>
    </submittedName>
</protein>
<dbReference type="InterPro" id="IPR002645">
    <property type="entry name" value="STAS_dom"/>
</dbReference>
<dbReference type="Pfam" id="PF01740">
    <property type="entry name" value="STAS"/>
    <property type="match status" value="1"/>
</dbReference>
<dbReference type="InterPro" id="IPR036513">
    <property type="entry name" value="STAS_dom_sf"/>
</dbReference>
<evidence type="ECO:0000313" key="3">
    <source>
        <dbReference type="Proteomes" id="UP000239203"/>
    </source>
</evidence>
<dbReference type="GO" id="GO:0043856">
    <property type="term" value="F:anti-sigma factor antagonist activity"/>
    <property type="evidence" value="ECO:0007669"/>
    <property type="project" value="TreeGrafter"/>
</dbReference>
<dbReference type="Gene3D" id="3.30.750.24">
    <property type="entry name" value="STAS domain"/>
    <property type="match status" value="1"/>
</dbReference>
<accession>A0A2S6GUS4</accession>
<dbReference type="PANTHER" id="PTHR33495">
    <property type="entry name" value="ANTI-SIGMA FACTOR ANTAGONIST TM_1081-RELATED-RELATED"/>
    <property type="match status" value="1"/>
</dbReference>
<comment type="caution">
    <text evidence="2">The sequence shown here is derived from an EMBL/GenBank/DDBJ whole genome shotgun (WGS) entry which is preliminary data.</text>
</comment>
<keyword evidence="3" id="KW-1185">Reference proteome</keyword>
<dbReference type="EMBL" id="PTIX01000004">
    <property type="protein sequence ID" value="PPK68995.1"/>
    <property type="molecule type" value="Genomic_DNA"/>
</dbReference>
<proteinExistence type="predicted"/>
<feature type="domain" description="STAS" evidence="1">
    <location>
        <begin position="7"/>
        <end position="118"/>
    </location>
</feature>
<dbReference type="SUPFAM" id="SSF52091">
    <property type="entry name" value="SpoIIaa-like"/>
    <property type="match status" value="1"/>
</dbReference>
<dbReference type="PROSITE" id="PS50801">
    <property type="entry name" value="STAS"/>
    <property type="match status" value="1"/>
</dbReference>
<gene>
    <name evidence="2" type="ORF">CLV40_104242</name>
</gene>
<dbReference type="AlphaFoldDB" id="A0A2S6GUS4"/>
<sequence>MDSRAPLAVTVKGTRSAIVVAAVGRIDMHTEHLWREQIEDACAENTTKRYVVVDLTGVAFLSIGAASLILRAHYHCLHRGRLLRVAAPTGPALSTLQVTGVGGLVAVYRDLEEALEPAGRFQW</sequence>
<dbReference type="Proteomes" id="UP000239203">
    <property type="component" value="Unassembled WGS sequence"/>
</dbReference>
<evidence type="ECO:0000259" key="1">
    <source>
        <dbReference type="PROSITE" id="PS50801"/>
    </source>
</evidence>